<feature type="region of interest" description="Disordered" evidence="5">
    <location>
        <begin position="1"/>
        <end position="35"/>
    </location>
</feature>
<dbReference type="PANTHER" id="PTHR33337:SF40">
    <property type="entry name" value="CENP-V_GFA DOMAIN-CONTAINING PROTEIN-RELATED"/>
    <property type="match status" value="1"/>
</dbReference>
<dbReference type="AlphaFoldDB" id="A0A4V3HQ82"/>
<reference evidence="7 8" key="1">
    <citation type="submission" date="2018-11" db="EMBL/GenBank/DDBJ databases">
        <title>Genome sequence and assembly of Colletotrichum spinosum.</title>
        <authorList>
            <person name="Gan P."/>
            <person name="Shirasu K."/>
        </authorList>
    </citation>
    <scope>NUCLEOTIDE SEQUENCE [LARGE SCALE GENOMIC DNA]</scope>
    <source>
        <strain evidence="7 8">CBS 515.97</strain>
    </source>
</reference>
<keyword evidence="3" id="KW-0862">Zinc</keyword>
<dbReference type="GO" id="GO:0046872">
    <property type="term" value="F:metal ion binding"/>
    <property type="evidence" value="ECO:0007669"/>
    <property type="project" value="UniProtKB-KW"/>
</dbReference>
<feature type="compositionally biased region" description="Low complexity" evidence="5">
    <location>
        <begin position="1"/>
        <end position="13"/>
    </location>
</feature>
<keyword evidence="2" id="KW-0479">Metal-binding</keyword>
<dbReference type="PROSITE" id="PS51891">
    <property type="entry name" value="CENP_V_GFA"/>
    <property type="match status" value="1"/>
</dbReference>
<feature type="domain" description="CENP-V/GFA" evidence="6">
    <location>
        <begin position="43"/>
        <end position="176"/>
    </location>
</feature>
<dbReference type="Proteomes" id="UP000295083">
    <property type="component" value="Unassembled WGS sequence"/>
</dbReference>
<accession>A0A4V3HQ82</accession>
<evidence type="ECO:0000256" key="1">
    <source>
        <dbReference type="ARBA" id="ARBA00005495"/>
    </source>
</evidence>
<evidence type="ECO:0000256" key="5">
    <source>
        <dbReference type="SAM" id="MobiDB-lite"/>
    </source>
</evidence>
<gene>
    <name evidence="7" type="ORF">C8035_v004484</name>
</gene>
<dbReference type="PANTHER" id="PTHR33337">
    <property type="entry name" value="GFA DOMAIN-CONTAINING PROTEIN"/>
    <property type="match status" value="1"/>
</dbReference>
<proteinExistence type="inferred from homology"/>
<evidence type="ECO:0000256" key="3">
    <source>
        <dbReference type="ARBA" id="ARBA00022833"/>
    </source>
</evidence>
<evidence type="ECO:0000256" key="4">
    <source>
        <dbReference type="ARBA" id="ARBA00023239"/>
    </source>
</evidence>
<dbReference type="InterPro" id="IPR006913">
    <property type="entry name" value="CENP-V/GFA"/>
</dbReference>
<dbReference type="GO" id="GO:0016846">
    <property type="term" value="F:carbon-sulfur lyase activity"/>
    <property type="evidence" value="ECO:0007669"/>
    <property type="project" value="InterPro"/>
</dbReference>
<comment type="caution">
    <text evidence="7">The sequence shown here is derived from an EMBL/GenBank/DDBJ whole genome shotgun (WGS) entry which is preliminary data.</text>
</comment>
<keyword evidence="4" id="KW-0456">Lyase</keyword>
<dbReference type="Gene3D" id="3.90.1590.10">
    <property type="entry name" value="glutathione-dependent formaldehyde- activating enzyme (gfa)"/>
    <property type="match status" value="1"/>
</dbReference>
<dbReference type="Pfam" id="PF04828">
    <property type="entry name" value="GFA"/>
    <property type="match status" value="1"/>
</dbReference>
<evidence type="ECO:0000313" key="8">
    <source>
        <dbReference type="Proteomes" id="UP000295083"/>
    </source>
</evidence>
<comment type="similarity">
    <text evidence="1">Belongs to the Gfa family.</text>
</comment>
<dbReference type="InterPro" id="IPR011057">
    <property type="entry name" value="Mss4-like_sf"/>
</dbReference>
<evidence type="ECO:0000313" key="7">
    <source>
        <dbReference type="EMBL" id="TDZ13602.1"/>
    </source>
</evidence>
<keyword evidence="8" id="KW-1185">Reference proteome</keyword>
<dbReference type="EMBL" id="QAPG01010712">
    <property type="protein sequence ID" value="TDZ13602.1"/>
    <property type="molecule type" value="Genomic_DNA"/>
</dbReference>
<name>A0A4V3HQ82_9PEZI</name>
<evidence type="ECO:0000259" key="6">
    <source>
        <dbReference type="PROSITE" id="PS51891"/>
    </source>
</evidence>
<dbReference type="SUPFAM" id="SSF51316">
    <property type="entry name" value="Mss4-like"/>
    <property type="match status" value="1"/>
</dbReference>
<protein>
    <recommendedName>
        <fullName evidence="6">CENP-V/GFA domain-containing protein</fullName>
    </recommendedName>
</protein>
<organism evidence="7 8">
    <name type="scientific">Colletotrichum spinosum</name>
    <dbReference type="NCBI Taxonomy" id="1347390"/>
    <lineage>
        <taxon>Eukaryota</taxon>
        <taxon>Fungi</taxon>
        <taxon>Dikarya</taxon>
        <taxon>Ascomycota</taxon>
        <taxon>Pezizomycotina</taxon>
        <taxon>Sordariomycetes</taxon>
        <taxon>Hypocreomycetidae</taxon>
        <taxon>Glomerellales</taxon>
        <taxon>Glomerellaceae</taxon>
        <taxon>Colletotrichum</taxon>
        <taxon>Colletotrichum orbiculare species complex</taxon>
    </lineage>
</organism>
<evidence type="ECO:0000256" key="2">
    <source>
        <dbReference type="ARBA" id="ARBA00022723"/>
    </source>
</evidence>
<sequence>MPSQTTATEQTTTNSYDEEWKTQSPYERPEKARPEGKEFEKVLKGACHCGQVTYWLRKDKPLASKFCHCRDCQIMHGAPFQWAAIFHKEDIAFEKGVDGLAFYNSSETKNSHDLPCKVSCGYCGSRIMDEGRNMVLLFPGLLKFEEGQKRKNFDIQMHIFYEQRVVDLPDGKPKWSRLDEKSEQMDEDIMTVKHK</sequence>